<keyword evidence="2" id="KW-0229">DNA integration</keyword>
<dbReference type="PANTHER" id="PTHR30629:SF2">
    <property type="entry name" value="PROPHAGE INTEGRASE INTS-RELATED"/>
    <property type="match status" value="1"/>
</dbReference>
<protein>
    <submittedName>
        <fullName evidence="6">Arm DNA-binding domain-containing protein</fullName>
    </submittedName>
</protein>
<keyword evidence="7" id="KW-1185">Reference proteome</keyword>
<evidence type="ECO:0000259" key="4">
    <source>
        <dbReference type="Pfam" id="PF13356"/>
    </source>
</evidence>
<evidence type="ECO:0000313" key="6">
    <source>
        <dbReference type="EMBL" id="MCE4539968.1"/>
    </source>
</evidence>
<feature type="domain" description="Integrase DNA-binding" evidence="4">
    <location>
        <begin position="13"/>
        <end position="93"/>
    </location>
</feature>
<dbReference type="Gene3D" id="1.10.150.130">
    <property type="match status" value="1"/>
</dbReference>
<dbReference type="RefSeq" id="WP_233394482.1">
    <property type="nucleotide sequence ID" value="NZ_JAJTWT010000011.1"/>
</dbReference>
<gene>
    <name evidence="6" type="ORF">LXT12_22205</name>
</gene>
<comment type="similarity">
    <text evidence="1">Belongs to the 'phage' integrase family.</text>
</comment>
<feature type="domain" description="Phage integrase central" evidence="5">
    <location>
        <begin position="115"/>
        <end position="207"/>
    </location>
</feature>
<dbReference type="SUPFAM" id="SSF56349">
    <property type="entry name" value="DNA breaking-rejoining enzymes"/>
    <property type="match status" value="1"/>
</dbReference>
<evidence type="ECO:0000313" key="7">
    <source>
        <dbReference type="Proteomes" id="UP001201463"/>
    </source>
</evidence>
<dbReference type="InterPro" id="IPR053876">
    <property type="entry name" value="Phage_int_M"/>
</dbReference>
<dbReference type="Proteomes" id="UP001201463">
    <property type="component" value="Unassembled WGS sequence"/>
</dbReference>
<dbReference type="InterPro" id="IPR011010">
    <property type="entry name" value="DNA_brk_join_enz"/>
</dbReference>
<dbReference type="InterPro" id="IPR038488">
    <property type="entry name" value="Integrase_DNA-bd_sf"/>
</dbReference>
<dbReference type="InterPro" id="IPR050808">
    <property type="entry name" value="Phage_Integrase"/>
</dbReference>
<comment type="caution">
    <text evidence="6">The sequence shown here is derived from an EMBL/GenBank/DDBJ whole genome shotgun (WGS) entry which is preliminary data.</text>
</comment>
<reference evidence="6 7" key="1">
    <citation type="submission" date="2021-12" db="EMBL/GenBank/DDBJ databases">
        <title>Genome seq of p7.</title>
        <authorList>
            <person name="Seo T."/>
        </authorList>
    </citation>
    <scope>NUCLEOTIDE SEQUENCE [LARGE SCALE GENOMIC DNA]</scope>
    <source>
        <strain evidence="6 7">P7</strain>
    </source>
</reference>
<keyword evidence="3 6" id="KW-0238">DNA-binding</keyword>
<evidence type="ECO:0000256" key="1">
    <source>
        <dbReference type="ARBA" id="ARBA00008857"/>
    </source>
</evidence>
<evidence type="ECO:0000256" key="3">
    <source>
        <dbReference type="ARBA" id="ARBA00023125"/>
    </source>
</evidence>
<name>A0ABS8XMS2_9BURK</name>
<organism evidence="6 7">
    <name type="scientific">Pelomonas caseinilytica</name>
    <dbReference type="NCBI Taxonomy" id="2906763"/>
    <lineage>
        <taxon>Bacteria</taxon>
        <taxon>Pseudomonadati</taxon>
        <taxon>Pseudomonadota</taxon>
        <taxon>Betaproteobacteria</taxon>
        <taxon>Burkholderiales</taxon>
        <taxon>Sphaerotilaceae</taxon>
        <taxon>Roseateles</taxon>
    </lineage>
</organism>
<proteinExistence type="inferred from homology"/>
<evidence type="ECO:0000259" key="5">
    <source>
        <dbReference type="Pfam" id="PF22022"/>
    </source>
</evidence>
<accession>A0ABS8XMS2</accession>
<dbReference type="PANTHER" id="PTHR30629">
    <property type="entry name" value="PROPHAGE INTEGRASE"/>
    <property type="match status" value="1"/>
</dbReference>
<evidence type="ECO:0000256" key="2">
    <source>
        <dbReference type="ARBA" id="ARBA00022908"/>
    </source>
</evidence>
<dbReference type="Pfam" id="PF22022">
    <property type="entry name" value="Phage_int_M"/>
    <property type="match status" value="1"/>
</dbReference>
<sequence length="249" mass="27981">MPKKPGAHVIHRLSALVVKNLKKPGRYADGGNLYLQVSTGGAKSWLFRYDIKGRSREMGLGPLHAIDLHAARSLAKTYRGQLLQGVDPIDARLAARSAQLAEEGAQHARKKWKWCCETYVAEVKVPELTNAKHAAQWRTTLETYTYPKLGEKWVDEITLDDVFGVLKPIWLDINETASRVRSRMEAVLGWAKVKGYRTGDNPAVWKSNLQHLLSSPDKVQDEGHHPSLPYEKLGAFMARLHEIQATNVK</sequence>
<dbReference type="Gene3D" id="3.30.160.390">
    <property type="entry name" value="Integrase, DNA-binding domain"/>
    <property type="match status" value="1"/>
</dbReference>
<dbReference type="InterPro" id="IPR025166">
    <property type="entry name" value="Integrase_DNA_bind_dom"/>
</dbReference>
<dbReference type="GO" id="GO:0003677">
    <property type="term" value="F:DNA binding"/>
    <property type="evidence" value="ECO:0007669"/>
    <property type="project" value="UniProtKB-KW"/>
</dbReference>
<dbReference type="EMBL" id="JAJTWT010000011">
    <property type="protein sequence ID" value="MCE4539968.1"/>
    <property type="molecule type" value="Genomic_DNA"/>
</dbReference>
<dbReference type="InterPro" id="IPR010998">
    <property type="entry name" value="Integrase_recombinase_N"/>
</dbReference>
<dbReference type="Pfam" id="PF13356">
    <property type="entry name" value="Arm-DNA-bind_3"/>
    <property type="match status" value="1"/>
</dbReference>